<dbReference type="RefSeq" id="WP_382406987.1">
    <property type="nucleotide sequence ID" value="NZ_JBHSGU010000002.1"/>
</dbReference>
<dbReference type="Proteomes" id="UP001595897">
    <property type="component" value="Unassembled WGS sequence"/>
</dbReference>
<gene>
    <name evidence="1" type="ORF">ACFO4O_07385</name>
</gene>
<reference evidence="2" key="1">
    <citation type="journal article" date="2019" name="Int. J. Syst. Evol. Microbiol.">
        <title>The Global Catalogue of Microorganisms (GCM) 10K type strain sequencing project: providing services to taxonomists for standard genome sequencing and annotation.</title>
        <authorList>
            <consortium name="The Broad Institute Genomics Platform"/>
            <consortium name="The Broad Institute Genome Sequencing Center for Infectious Disease"/>
            <person name="Wu L."/>
            <person name="Ma J."/>
        </authorList>
    </citation>
    <scope>NUCLEOTIDE SEQUENCE [LARGE SCALE GENOMIC DNA]</scope>
    <source>
        <strain evidence="2">KACC 12507</strain>
    </source>
</reference>
<evidence type="ECO:0008006" key="3">
    <source>
        <dbReference type="Google" id="ProtNLM"/>
    </source>
</evidence>
<organism evidence="1 2">
    <name type="scientific">Glaciecola siphonariae</name>
    <dbReference type="NCBI Taxonomy" id="521012"/>
    <lineage>
        <taxon>Bacteria</taxon>
        <taxon>Pseudomonadati</taxon>
        <taxon>Pseudomonadota</taxon>
        <taxon>Gammaproteobacteria</taxon>
        <taxon>Alteromonadales</taxon>
        <taxon>Alteromonadaceae</taxon>
        <taxon>Glaciecola</taxon>
    </lineage>
</organism>
<proteinExistence type="predicted"/>
<name>A0ABV9LTY9_9ALTE</name>
<accession>A0ABV9LTY9</accession>
<sequence length="217" mass="23147">MNMISLISKRFFHLTLLSVILLTGGCAAGNKYNYVAEDVGLPIKASSNTLVGVGAQDSRPYVLNGDKPAKFVGLQRGGFGNPFDVTTGSQRGFTDDLAGIVGKMLQKSDFSTALNTSFSSSDEFLAALKASGASRGVYIDVREWKTDIYAKITLHYDLELSVYDRNGEVLAQSLQQGKEPIGGASMSQSANARSASLALATKISYLFNDANVKAALQ</sequence>
<dbReference type="EMBL" id="JBHSGU010000002">
    <property type="protein sequence ID" value="MFC4699972.1"/>
    <property type="molecule type" value="Genomic_DNA"/>
</dbReference>
<evidence type="ECO:0000313" key="1">
    <source>
        <dbReference type="EMBL" id="MFC4699972.1"/>
    </source>
</evidence>
<protein>
    <recommendedName>
        <fullName evidence="3">Lipoprotein</fullName>
    </recommendedName>
</protein>
<comment type="caution">
    <text evidence="1">The sequence shown here is derived from an EMBL/GenBank/DDBJ whole genome shotgun (WGS) entry which is preliminary data.</text>
</comment>
<evidence type="ECO:0000313" key="2">
    <source>
        <dbReference type="Proteomes" id="UP001595897"/>
    </source>
</evidence>
<keyword evidence="2" id="KW-1185">Reference proteome</keyword>